<feature type="region of interest" description="Disordered" evidence="1">
    <location>
        <begin position="1"/>
        <end position="60"/>
    </location>
</feature>
<dbReference type="EMBL" id="JACMSC010000008">
    <property type="protein sequence ID" value="KAG6511058.1"/>
    <property type="molecule type" value="Genomic_DNA"/>
</dbReference>
<protein>
    <submittedName>
        <fullName evidence="2">Uncharacterized protein</fullName>
    </submittedName>
</protein>
<dbReference type="Proteomes" id="UP000734854">
    <property type="component" value="Unassembled WGS sequence"/>
</dbReference>
<evidence type="ECO:0000313" key="3">
    <source>
        <dbReference type="Proteomes" id="UP000734854"/>
    </source>
</evidence>
<feature type="compositionally biased region" description="Basic and acidic residues" evidence="1">
    <location>
        <begin position="9"/>
        <end position="25"/>
    </location>
</feature>
<evidence type="ECO:0000313" key="2">
    <source>
        <dbReference type="EMBL" id="KAG6511058.1"/>
    </source>
</evidence>
<comment type="caution">
    <text evidence="2">The sequence shown here is derived from an EMBL/GenBank/DDBJ whole genome shotgun (WGS) entry which is preliminary data.</text>
</comment>
<reference evidence="2 3" key="1">
    <citation type="submission" date="2020-08" db="EMBL/GenBank/DDBJ databases">
        <title>Plant Genome Project.</title>
        <authorList>
            <person name="Zhang R.-G."/>
        </authorList>
    </citation>
    <scope>NUCLEOTIDE SEQUENCE [LARGE SCALE GENOMIC DNA]</scope>
    <source>
        <tissue evidence="2">Rhizome</tissue>
    </source>
</reference>
<name>A0A8J5GT69_ZINOF</name>
<evidence type="ECO:0000256" key="1">
    <source>
        <dbReference type="SAM" id="MobiDB-lite"/>
    </source>
</evidence>
<proteinExistence type="predicted"/>
<sequence>MANLGSRRIAPEEPKENSAVTREDIEIINVRELWDGLEEDEEKEEEEEEEEDCHEQSEEICNNSCSDEALDYEFIVIENYSELEKDEVQVGEGLTGYNPIEYQPHGSSIALVEDNDEQKAMDRGVEQFGGFVFPEIEDEESVFDPDMLGQFEQAMDELSTEEEMLLQQIVESLG</sequence>
<gene>
    <name evidence="2" type="ORF">ZIOFF_029107</name>
</gene>
<keyword evidence="3" id="KW-1185">Reference proteome</keyword>
<dbReference type="AlphaFoldDB" id="A0A8J5GT69"/>
<organism evidence="2 3">
    <name type="scientific">Zingiber officinale</name>
    <name type="common">Ginger</name>
    <name type="synonym">Amomum zingiber</name>
    <dbReference type="NCBI Taxonomy" id="94328"/>
    <lineage>
        <taxon>Eukaryota</taxon>
        <taxon>Viridiplantae</taxon>
        <taxon>Streptophyta</taxon>
        <taxon>Embryophyta</taxon>
        <taxon>Tracheophyta</taxon>
        <taxon>Spermatophyta</taxon>
        <taxon>Magnoliopsida</taxon>
        <taxon>Liliopsida</taxon>
        <taxon>Zingiberales</taxon>
        <taxon>Zingiberaceae</taxon>
        <taxon>Zingiber</taxon>
    </lineage>
</organism>
<accession>A0A8J5GT69</accession>
<feature type="compositionally biased region" description="Acidic residues" evidence="1">
    <location>
        <begin position="35"/>
        <end position="53"/>
    </location>
</feature>